<gene>
    <name evidence="2" type="ORF">MEDL_47990</name>
</gene>
<dbReference type="PANTHER" id="PTHR46599">
    <property type="entry name" value="PIGGYBAC TRANSPOSABLE ELEMENT-DERIVED PROTEIN 4"/>
    <property type="match status" value="1"/>
</dbReference>
<protein>
    <recommendedName>
        <fullName evidence="1">PiggyBac transposable element-derived protein domain-containing protein</fullName>
    </recommendedName>
</protein>
<dbReference type="AlphaFoldDB" id="A0A8S3TP77"/>
<reference evidence="2" key="1">
    <citation type="submission" date="2021-03" db="EMBL/GenBank/DDBJ databases">
        <authorList>
            <person name="Bekaert M."/>
        </authorList>
    </citation>
    <scope>NUCLEOTIDE SEQUENCE</scope>
</reference>
<comment type="caution">
    <text evidence="2">The sequence shown here is derived from an EMBL/GenBank/DDBJ whole genome shotgun (WGS) entry which is preliminary data.</text>
</comment>
<feature type="domain" description="PiggyBac transposable element-derived protein" evidence="1">
    <location>
        <begin position="74"/>
        <end position="156"/>
    </location>
</feature>
<dbReference type="PANTHER" id="PTHR46599:SF3">
    <property type="entry name" value="PIGGYBAC TRANSPOSABLE ELEMENT-DERIVED PROTEIN 4"/>
    <property type="match status" value="1"/>
</dbReference>
<dbReference type="EMBL" id="CAJPWZ010002318">
    <property type="protein sequence ID" value="CAG2235331.1"/>
    <property type="molecule type" value="Genomic_DNA"/>
</dbReference>
<evidence type="ECO:0000313" key="3">
    <source>
        <dbReference type="Proteomes" id="UP000683360"/>
    </source>
</evidence>
<dbReference type="Proteomes" id="UP000683360">
    <property type="component" value="Unassembled WGS sequence"/>
</dbReference>
<keyword evidence="3" id="KW-1185">Reference proteome</keyword>
<organism evidence="2 3">
    <name type="scientific">Mytilus edulis</name>
    <name type="common">Blue mussel</name>
    <dbReference type="NCBI Taxonomy" id="6550"/>
    <lineage>
        <taxon>Eukaryota</taxon>
        <taxon>Metazoa</taxon>
        <taxon>Spiralia</taxon>
        <taxon>Lophotrochozoa</taxon>
        <taxon>Mollusca</taxon>
        <taxon>Bivalvia</taxon>
        <taxon>Autobranchia</taxon>
        <taxon>Pteriomorphia</taxon>
        <taxon>Mytilida</taxon>
        <taxon>Mytiloidea</taxon>
        <taxon>Mytilidae</taxon>
        <taxon>Mytilinae</taxon>
        <taxon>Mytilus</taxon>
    </lineage>
</organism>
<accession>A0A8S3TP77</accession>
<evidence type="ECO:0000259" key="1">
    <source>
        <dbReference type="Pfam" id="PF13843"/>
    </source>
</evidence>
<evidence type="ECO:0000313" key="2">
    <source>
        <dbReference type="EMBL" id="CAG2235331.1"/>
    </source>
</evidence>
<dbReference type="Pfam" id="PF13843">
    <property type="entry name" value="DDE_Tnp_1_7"/>
    <property type="match status" value="1"/>
</dbReference>
<name>A0A8S3TP77_MYTED</name>
<dbReference type="OrthoDB" id="10057959at2759"/>
<sequence length="158" mass="17979">MRLRQKGSLVATVWGDRKKCLFPLNHPTSQVKRCVNIDRTFSRHNSDCPKAVADYSIHTTLQPQNLQVDQRASESDTGYTEHVQLYFGRRNRQQPHPHGVGYSVVTELVEPHYNKFHHVTTDRLFTSPKLTHDLLGNGTYSTGTVIAGRKGMPLSLKR</sequence>
<proteinExistence type="predicted"/>
<dbReference type="InterPro" id="IPR029526">
    <property type="entry name" value="PGBD"/>
</dbReference>